<feature type="domain" description="EF-hand" evidence="3">
    <location>
        <begin position="396"/>
        <end position="424"/>
    </location>
</feature>
<evidence type="ECO:0000313" key="5">
    <source>
        <dbReference type="Proteomes" id="UP001530293"/>
    </source>
</evidence>
<dbReference type="CDD" id="cd00051">
    <property type="entry name" value="EFh"/>
    <property type="match status" value="2"/>
</dbReference>
<dbReference type="SMART" id="SM00054">
    <property type="entry name" value="EFh"/>
    <property type="match status" value="5"/>
</dbReference>
<dbReference type="Proteomes" id="UP001530293">
    <property type="component" value="Unassembled WGS sequence"/>
</dbReference>
<evidence type="ECO:0000256" key="2">
    <source>
        <dbReference type="SAM" id="MobiDB-lite"/>
    </source>
</evidence>
<feature type="domain" description="EF-hand" evidence="3">
    <location>
        <begin position="118"/>
        <end position="153"/>
    </location>
</feature>
<feature type="region of interest" description="Disordered" evidence="2">
    <location>
        <begin position="192"/>
        <end position="211"/>
    </location>
</feature>
<dbReference type="PANTHER" id="PTHR23064">
    <property type="entry name" value="TROPONIN"/>
    <property type="match status" value="1"/>
</dbReference>
<feature type="domain" description="EF-hand" evidence="3">
    <location>
        <begin position="250"/>
        <end position="285"/>
    </location>
</feature>
<dbReference type="AlphaFoldDB" id="A0ABD3M5R5"/>
<evidence type="ECO:0000259" key="3">
    <source>
        <dbReference type="PROSITE" id="PS50222"/>
    </source>
</evidence>
<dbReference type="EMBL" id="JALLBG020000200">
    <property type="protein sequence ID" value="KAL3759384.1"/>
    <property type="molecule type" value="Genomic_DNA"/>
</dbReference>
<feature type="domain" description="EF-hand" evidence="3">
    <location>
        <begin position="156"/>
        <end position="191"/>
    </location>
</feature>
<dbReference type="Pfam" id="PF13833">
    <property type="entry name" value="EF-hand_8"/>
    <property type="match status" value="1"/>
</dbReference>
<organism evidence="4 5">
    <name type="scientific">Discostella pseudostelligera</name>
    <dbReference type="NCBI Taxonomy" id="259834"/>
    <lineage>
        <taxon>Eukaryota</taxon>
        <taxon>Sar</taxon>
        <taxon>Stramenopiles</taxon>
        <taxon>Ochrophyta</taxon>
        <taxon>Bacillariophyta</taxon>
        <taxon>Coscinodiscophyceae</taxon>
        <taxon>Thalassiosirophycidae</taxon>
        <taxon>Stephanodiscales</taxon>
        <taxon>Stephanodiscaceae</taxon>
        <taxon>Discostella</taxon>
    </lineage>
</organism>
<dbReference type="InterPro" id="IPR011992">
    <property type="entry name" value="EF-hand-dom_pair"/>
</dbReference>
<proteinExistence type="predicted"/>
<dbReference type="Gene3D" id="1.10.238.10">
    <property type="entry name" value="EF-hand"/>
    <property type="match status" value="3"/>
</dbReference>
<dbReference type="SUPFAM" id="SSF47473">
    <property type="entry name" value="EF-hand"/>
    <property type="match status" value="2"/>
</dbReference>
<evidence type="ECO:0000313" key="4">
    <source>
        <dbReference type="EMBL" id="KAL3759384.1"/>
    </source>
</evidence>
<feature type="compositionally biased region" description="Acidic residues" evidence="2">
    <location>
        <begin position="192"/>
        <end position="202"/>
    </location>
</feature>
<evidence type="ECO:0000256" key="1">
    <source>
        <dbReference type="ARBA" id="ARBA00022837"/>
    </source>
</evidence>
<gene>
    <name evidence="4" type="ORF">ACHAWU_000683</name>
</gene>
<dbReference type="InterPro" id="IPR052591">
    <property type="entry name" value="CML21-like"/>
</dbReference>
<accession>A0ABD3M5R5</accession>
<dbReference type="PROSITE" id="PS00018">
    <property type="entry name" value="EF_HAND_1"/>
    <property type="match status" value="3"/>
</dbReference>
<keyword evidence="1" id="KW-0106">Calcium</keyword>
<comment type="caution">
    <text evidence="4">The sequence shown here is derived from an EMBL/GenBank/DDBJ whole genome shotgun (WGS) entry which is preliminary data.</text>
</comment>
<name>A0ABD3M5R5_9STRA</name>
<protein>
    <recommendedName>
        <fullName evidence="3">EF-hand domain-containing protein</fullName>
    </recommendedName>
</protein>
<dbReference type="InterPro" id="IPR002048">
    <property type="entry name" value="EF_hand_dom"/>
</dbReference>
<sequence>MPTMAEAMEAPSKQTTAADYEANIVAALQLVRKDLASGHEKKANFVRIIMRFPKIRAAFDGMRAAYVRSRGGEKVVDGEVGGEGSDGKAVDDYIVQRVISLILAGDVEDDNNNAAYRRAMMDVVSAYLSFDREGKGYFTIEEYRGFMASSKRAEAAESFFTEERWLEIDVNGDGKVGFGEFVSAFSRWVSDGEDEDGDEDGENGVNNRTKNPLAPRVTLALQLSKAILDKQKKEEVNFTRIIMRFPKIHVVFDRIITTFVKYDLNKDGRIQLSELKEAMKELMSSTEDEIDMQQVENIFMLSDLDHHGLQEGLDIKEFIVFCAVGFILAETGGKSVKLITGEVSDSDKEYRHAMMDIVGAYLTFDKEGKGYFTSDEMRAAVSDCRKKDAGNLLTPERWRELDKDHSGRVDFEEFVHAFSTWVTAGDDEDE</sequence>
<dbReference type="InterPro" id="IPR018247">
    <property type="entry name" value="EF_Hand_1_Ca_BS"/>
</dbReference>
<dbReference type="Pfam" id="PF13202">
    <property type="entry name" value="EF-hand_5"/>
    <property type="match status" value="2"/>
</dbReference>
<reference evidence="4 5" key="1">
    <citation type="submission" date="2024-10" db="EMBL/GenBank/DDBJ databases">
        <title>Updated reference genomes for cyclostephanoid diatoms.</title>
        <authorList>
            <person name="Roberts W.R."/>
            <person name="Alverson A.J."/>
        </authorList>
    </citation>
    <scope>NUCLEOTIDE SEQUENCE [LARGE SCALE GENOMIC DNA]</scope>
    <source>
        <strain evidence="4 5">AJA232-27</strain>
    </source>
</reference>
<dbReference type="PROSITE" id="PS50222">
    <property type="entry name" value="EF_HAND_2"/>
    <property type="match status" value="4"/>
</dbReference>
<keyword evidence="5" id="KW-1185">Reference proteome</keyword>